<protein>
    <submittedName>
        <fullName evidence="1">Uncharacterized protein</fullName>
    </submittedName>
</protein>
<evidence type="ECO:0000313" key="2">
    <source>
        <dbReference type="Proteomes" id="UP000593560"/>
    </source>
</evidence>
<keyword evidence="2" id="KW-1185">Reference proteome</keyword>
<comment type="caution">
    <text evidence="1">The sequence shown here is derived from an EMBL/GenBank/DDBJ whole genome shotgun (WGS) entry which is preliminary data.</text>
</comment>
<name>A0A7J9I1T1_9ROSI</name>
<proteinExistence type="predicted"/>
<gene>
    <name evidence="1" type="ORF">Gohar_000772</name>
</gene>
<dbReference type="Proteomes" id="UP000593560">
    <property type="component" value="Unassembled WGS sequence"/>
</dbReference>
<sequence>MRNFKGIWEITTERQWTNFCLPPEEPIIILVV</sequence>
<dbReference type="EMBL" id="JABFAD010000013">
    <property type="protein sequence ID" value="MBA0816072.1"/>
    <property type="molecule type" value="Genomic_DNA"/>
</dbReference>
<reference evidence="1 2" key="1">
    <citation type="journal article" date="2019" name="Genome Biol. Evol.">
        <title>Insights into the evolution of the New World diploid cottons (Gossypium, subgenus Houzingenia) based on genome sequencing.</title>
        <authorList>
            <person name="Grover C.E."/>
            <person name="Arick M.A. 2nd"/>
            <person name="Thrash A."/>
            <person name="Conover J.L."/>
            <person name="Sanders W.S."/>
            <person name="Peterson D.G."/>
            <person name="Frelichowski J.E."/>
            <person name="Scheffler J.A."/>
            <person name="Scheffler B.E."/>
            <person name="Wendel J.F."/>
        </authorList>
    </citation>
    <scope>NUCLEOTIDE SEQUENCE [LARGE SCALE GENOMIC DNA]</scope>
    <source>
        <strain evidence="1">0</strain>
        <tissue evidence="1">Leaf</tissue>
    </source>
</reference>
<dbReference type="AlphaFoldDB" id="A0A7J9I1T1"/>
<organism evidence="1 2">
    <name type="scientific">Gossypium harknessii</name>
    <dbReference type="NCBI Taxonomy" id="34285"/>
    <lineage>
        <taxon>Eukaryota</taxon>
        <taxon>Viridiplantae</taxon>
        <taxon>Streptophyta</taxon>
        <taxon>Embryophyta</taxon>
        <taxon>Tracheophyta</taxon>
        <taxon>Spermatophyta</taxon>
        <taxon>Magnoliopsida</taxon>
        <taxon>eudicotyledons</taxon>
        <taxon>Gunneridae</taxon>
        <taxon>Pentapetalae</taxon>
        <taxon>rosids</taxon>
        <taxon>malvids</taxon>
        <taxon>Malvales</taxon>
        <taxon>Malvaceae</taxon>
        <taxon>Malvoideae</taxon>
        <taxon>Gossypium</taxon>
    </lineage>
</organism>
<accession>A0A7J9I1T1</accession>
<evidence type="ECO:0000313" key="1">
    <source>
        <dbReference type="EMBL" id="MBA0816072.1"/>
    </source>
</evidence>